<dbReference type="Proteomes" id="UP001213681">
    <property type="component" value="Unassembled WGS sequence"/>
</dbReference>
<reference evidence="3" key="1">
    <citation type="submission" date="2022-12" db="EMBL/GenBank/DDBJ databases">
        <authorList>
            <person name="Petersen C."/>
        </authorList>
    </citation>
    <scope>NUCLEOTIDE SEQUENCE</scope>
    <source>
        <strain evidence="3">IBT 16125</strain>
    </source>
</reference>
<keyword evidence="1" id="KW-0812">Transmembrane</keyword>
<evidence type="ECO:0000313" key="4">
    <source>
        <dbReference type="Proteomes" id="UP001213681"/>
    </source>
</evidence>
<dbReference type="AlphaFoldDB" id="A0AAD6G2W5"/>
<comment type="caution">
    <text evidence="3">The sequence shown here is derived from an EMBL/GenBank/DDBJ whole genome shotgun (WGS) entry which is preliminary data.</text>
</comment>
<evidence type="ECO:0000313" key="3">
    <source>
        <dbReference type="EMBL" id="KAJ5450343.1"/>
    </source>
</evidence>
<dbReference type="PANTHER" id="PTHR42109">
    <property type="entry name" value="UNPLACED GENOMIC SCAFFOLD UM_SCAF_CONTIG_1.265, WHOLE GENOME SHOTGUN SEQUENCE"/>
    <property type="match status" value="1"/>
</dbReference>
<feature type="transmembrane region" description="Helical" evidence="1">
    <location>
        <begin position="39"/>
        <end position="60"/>
    </location>
</feature>
<feature type="transmembrane region" description="Helical" evidence="1">
    <location>
        <begin position="6"/>
        <end position="27"/>
    </location>
</feature>
<evidence type="ECO:0000256" key="1">
    <source>
        <dbReference type="SAM" id="Phobius"/>
    </source>
</evidence>
<name>A0AAD6G2W5_9EURO</name>
<evidence type="ECO:0000259" key="2">
    <source>
        <dbReference type="Pfam" id="PF24800"/>
    </source>
</evidence>
<feature type="transmembrane region" description="Helical" evidence="1">
    <location>
        <begin position="180"/>
        <end position="204"/>
    </location>
</feature>
<dbReference type="EMBL" id="JAPVEA010000006">
    <property type="protein sequence ID" value="KAJ5450343.1"/>
    <property type="molecule type" value="Genomic_DNA"/>
</dbReference>
<feature type="transmembrane region" description="Helical" evidence="1">
    <location>
        <begin position="149"/>
        <end position="168"/>
    </location>
</feature>
<feature type="transmembrane region" description="Helical" evidence="1">
    <location>
        <begin position="110"/>
        <end position="129"/>
    </location>
</feature>
<dbReference type="RefSeq" id="XP_056765878.1">
    <property type="nucleotide sequence ID" value="XM_056910174.1"/>
</dbReference>
<proteinExistence type="predicted"/>
<sequence length="265" mass="28962">MAITYRHGISILQLIIYFPSLFLSIFLVIRHGLRTNSGFLFLSTFALARIVGACCDLATISNSSVGLYIAAAICSSIGLSPLMLACTGLLSRADLSVENVTGRTALPRLAFPLFRILTTVAMVLSIVGLTSNMSAEGLQHPDIKVKIGMILYGVSWVVMMAMLAVVALHKSSVERGEKRTMLAVALTSPFILVRLLYAFFVWFLHNSKFSILDGNVTVQLVMAVLEEFAVVIICLGIGMTLRVRSRVSREDDGEALEPRRSSYKP</sequence>
<gene>
    <name evidence="3" type="ORF">N7458_006792</name>
</gene>
<keyword evidence="4" id="KW-1185">Reference proteome</keyword>
<keyword evidence="1" id="KW-0472">Membrane</keyword>
<keyword evidence="1" id="KW-1133">Transmembrane helix</keyword>
<dbReference type="Pfam" id="PF24800">
    <property type="entry name" value="DUF7702"/>
    <property type="match status" value="1"/>
</dbReference>
<feature type="transmembrane region" description="Helical" evidence="1">
    <location>
        <begin position="66"/>
        <end position="90"/>
    </location>
</feature>
<dbReference type="InterPro" id="IPR056119">
    <property type="entry name" value="DUF7702"/>
</dbReference>
<feature type="domain" description="DUF7702" evidence="2">
    <location>
        <begin position="3"/>
        <end position="243"/>
    </location>
</feature>
<accession>A0AAD6G2W5</accession>
<organism evidence="3 4">
    <name type="scientific">Penicillium daleae</name>
    <dbReference type="NCBI Taxonomy" id="63821"/>
    <lineage>
        <taxon>Eukaryota</taxon>
        <taxon>Fungi</taxon>
        <taxon>Dikarya</taxon>
        <taxon>Ascomycota</taxon>
        <taxon>Pezizomycotina</taxon>
        <taxon>Eurotiomycetes</taxon>
        <taxon>Eurotiomycetidae</taxon>
        <taxon>Eurotiales</taxon>
        <taxon>Aspergillaceae</taxon>
        <taxon>Penicillium</taxon>
    </lineage>
</organism>
<feature type="transmembrane region" description="Helical" evidence="1">
    <location>
        <begin position="216"/>
        <end position="241"/>
    </location>
</feature>
<dbReference type="PANTHER" id="PTHR42109:SF2">
    <property type="entry name" value="INTEGRAL MEMBRANE PROTEIN"/>
    <property type="match status" value="1"/>
</dbReference>
<dbReference type="GeneID" id="81600417"/>
<protein>
    <recommendedName>
        <fullName evidence="2">DUF7702 domain-containing protein</fullName>
    </recommendedName>
</protein>
<reference evidence="3" key="2">
    <citation type="journal article" date="2023" name="IMA Fungus">
        <title>Comparative genomic study of the Penicillium genus elucidates a diverse pangenome and 15 lateral gene transfer events.</title>
        <authorList>
            <person name="Petersen C."/>
            <person name="Sorensen T."/>
            <person name="Nielsen M.R."/>
            <person name="Sondergaard T.E."/>
            <person name="Sorensen J.L."/>
            <person name="Fitzpatrick D.A."/>
            <person name="Frisvad J.C."/>
            <person name="Nielsen K.L."/>
        </authorList>
    </citation>
    <scope>NUCLEOTIDE SEQUENCE</scope>
    <source>
        <strain evidence="3">IBT 16125</strain>
    </source>
</reference>